<organism evidence="1 2">
    <name type="scientific">[Clostridium] leptum DSM 753</name>
    <dbReference type="NCBI Taxonomy" id="428125"/>
    <lineage>
        <taxon>Bacteria</taxon>
        <taxon>Bacillati</taxon>
        <taxon>Bacillota</taxon>
        <taxon>Clostridia</taxon>
        <taxon>Eubacteriales</taxon>
        <taxon>Oscillospiraceae</taxon>
        <taxon>Oscillospiraceae incertae sedis</taxon>
    </lineage>
</organism>
<evidence type="ECO:0000313" key="2">
    <source>
        <dbReference type="Proteomes" id="UP000003490"/>
    </source>
</evidence>
<dbReference type="EMBL" id="ABCB02000006">
    <property type="protein sequence ID" value="EDO63129.1"/>
    <property type="molecule type" value="Genomic_DNA"/>
</dbReference>
<dbReference type="Proteomes" id="UP000003490">
    <property type="component" value="Unassembled WGS sequence"/>
</dbReference>
<sequence>MLPRTIPAVPSFFRFLFAGLVYIFARVPEKTLGNFVLNMIYITISIN</sequence>
<name>A7VNJ1_9FIRM</name>
<evidence type="ECO:0000313" key="1">
    <source>
        <dbReference type="EMBL" id="EDO63129.1"/>
    </source>
</evidence>
<dbReference type="AlphaFoldDB" id="A7VNJ1"/>
<accession>A7VNJ1</accession>
<protein>
    <submittedName>
        <fullName evidence="1">Uncharacterized protein</fullName>
    </submittedName>
</protein>
<proteinExistence type="predicted"/>
<comment type="caution">
    <text evidence="1">The sequence shown here is derived from an EMBL/GenBank/DDBJ whole genome shotgun (WGS) entry which is preliminary data.</text>
</comment>
<reference evidence="1 2" key="1">
    <citation type="submission" date="2007-08" db="EMBL/GenBank/DDBJ databases">
        <title>Draft genome sequence of Clostridium leptum (DSM 753).</title>
        <authorList>
            <person name="Sudarsanam P."/>
            <person name="Ley R."/>
            <person name="Guruge J."/>
            <person name="Turnbaugh P.J."/>
            <person name="Mahowald M."/>
            <person name="Liep D."/>
            <person name="Gordon J."/>
        </authorList>
    </citation>
    <scope>NUCLEOTIDE SEQUENCE [LARGE SCALE GENOMIC DNA]</scope>
    <source>
        <strain evidence="1 2">DSM 753</strain>
    </source>
</reference>
<reference evidence="1 2" key="2">
    <citation type="submission" date="2007-08" db="EMBL/GenBank/DDBJ databases">
        <authorList>
            <person name="Fulton L."/>
            <person name="Clifton S."/>
            <person name="Fulton B."/>
            <person name="Xu J."/>
            <person name="Minx P."/>
            <person name="Pepin K.H."/>
            <person name="Johnson M."/>
            <person name="Thiruvilangam P."/>
            <person name="Bhonagiri V."/>
            <person name="Nash W.E."/>
            <person name="Wang C."/>
            <person name="Mardis E.R."/>
            <person name="Wilson R.K."/>
        </authorList>
    </citation>
    <scope>NUCLEOTIDE SEQUENCE [LARGE SCALE GENOMIC DNA]</scope>
    <source>
        <strain evidence="1 2">DSM 753</strain>
    </source>
</reference>
<dbReference type="HOGENOM" id="CLU_3166485_0_0_9"/>
<gene>
    <name evidence="1" type="ORF">CLOLEP_00116</name>
</gene>